<evidence type="ECO:0000313" key="4">
    <source>
        <dbReference type="Proteomes" id="UP001602013"/>
    </source>
</evidence>
<keyword evidence="4" id="KW-1185">Reference proteome</keyword>
<sequence length="133" mass="14182">MQYACNDLVRKCGALAFRRRSPARKTLERSSAVKPSAQPTQVRTLDLPPAITAAQSPSGGSFAFPGHAAGARGRGVAAALTDKALQLAGEMGARTVDLTSRPSREAANRLYERAGFQRRDSTVYRLELDPAGP</sequence>
<proteinExistence type="predicted"/>
<feature type="region of interest" description="Disordered" evidence="1">
    <location>
        <begin position="23"/>
        <end position="47"/>
    </location>
</feature>
<dbReference type="PROSITE" id="PS51186">
    <property type="entry name" value="GNAT"/>
    <property type="match status" value="1"/>
</dbReference>
<protein>
    <submittedName>
        <fullName evidence="3">GNAT family N-acetyltransferase</fullName>
        <ecNumber evidence="3">2.3.1.-</ecNumber>
    </submittedName>
</protein>
<dbReference type="Pfam" id="PF00583">
    <property type="entry name" value="Acetyltransf_1"/>
    <property type="match status" value="1"/>
</dbReference>
<dbReference type="InterPro" id="IPR000182">
    <property type="entry name" value="GNAT_dom"/>
</dbReference>
<name>A0ABW6T3M4_9ACTN</name>
<keyword evidence="3" id="KW-0012">Acyltransferase</keyword>
<dbReference type="EMBL" id="JBIASD010000056">
    <property type="protein sequence ID" value="MFF3671851.1"/>
    <property type="molecule type" value="Genomic_DNA"/>
</dbReference>
<dbReference type="GO" id="GO:0016746">
    <property type="term" value="F:acyltransferase activity"/>
    <property type="evidence" value="ECO:0007669"/>
    <property type="project" value="UniProtKB-KW"/>
</dbReference>
<dbReference type="SUPFAM" id="SSF55729">
    <property type="entry name" value="Acyl-CoA N-acyltransferases (Nat)"/>
    <property type="match status" value="1"/>
</dbReference>
<accession>A0ABW6T3M4</accession>
<keyword evidence="3" id="KW-0808">Transferase</keyword>
<comment type="caution">
    <text evidence="3">The sequence shown here is derived from an EMBL/GenBank/DDBJ whole genome shotgun (WGS) entry which is preliminary data.</text>
</comment>
<evidence type="ECO:0000256" key="1">
    <source>
        <dbReference type="SAM" id="MobiDB-lite"/>
    </source>
</evidence>
<dbReference type="CDD" id="cd04301">
    <property type="entry name" value="NAT_SF"/>
    <property type="match status" value="1"/>
</dbReference>
<dbReference type="Proteomes" id="UP001602013">
    <property type="component" value="Unassembled WGS sequence"/>
</dbReference>
<dbReference type="RefSeq" id="WP_387418008.1">
    <property type="nucleotide sequence ID" value="NZ_JBIASD010000056.1"/>
</dbReference>
<evidence type="ECO:0000313" key="3">
    <source>
        <dbReference type="EMBL" id="MFF3671851.1"/>
    </source>
</evidence>
<gene>
    <name evidence="3" type="ORF">ACFYXI_40325</name>
</gene>
<dbReference type="Gene3D" id="3.40.630.30">
    <property type="match status" value="1"/>
</dbReference>
<dbReference type="EC" id="2.3.1.-" evidence="3"/>
<reference evidence="3 4" key="1">
    <citation type="submission" date="2024-10" db="EMBL/GenBank/DDBJ databases">
        <title>The Natural Products Discovery Center: Release of the First 8490 Sequenced Strains for Exploring Actinobacteria Biosynthetic Diversity.</title>
        <authorList>
            <person name="Kalkreuter E."/>
            <person name="Kautsar S.A."/>
            <person name="Yang D."/>
            <person name="Bader C.D."/>
            <person name="Teijaro C.N."/>
            <person name="Fluegel L."/>
            <person name="Davis C.M."/>
            <person name="Simpson J.R."/>
            <person name="Lauterbach L."/>
            <person name="Steele A.D."/>
            <person name="Gui C."/>
            <person name="Meng S."/>
            <person name="Li G."/>
            <person name="Viehrig K."/>
            <person name="Ye F."/>
            <person name="Su P."/>
            <person name="Kiefer A.F."/>
            <person name="Nichols A."/>
            <person name="Cepeda A.J."/>
            <person name="Yan W."/>
            <person name="Fan B."/>
            <person name="Jiang Y."/>
            <person name="Adhikari A."/>
            <person name="Zheng C.-J."/>
            <person name="Schuster L."/>
            <person name="Cowan T.M."/>
            <person name="Smanski M.J."/>
            <person name="Chevrette M.G."/>
            <person name="De Carvalho L.P.S."/>
            <person name="Shen B."/>
        </authorList>
    </citation>
    <scope>NUCLEOTIDE SEQUENCE [LARGE SCALE GENOMIC DNA]</scope>
    <source>
        <strain evidence="3 4">NPDC002173</strain>
    </source>
</reference>
<feature type="domain" description="N-acetyltransferase" evidence="2">
    <location>
        <begin position="68"/>
        <end position="133"/>
    </location>
</feature>
<organism evidence="3 4">
    <name type="scientific">Microtetraspora malaysiensis</name>
    <dbReference type="NCBI Taxonomy" id="161358"/>
    <lineage>
        <taxon>Bacteria</taxon>
        <taxon>Bacillati</taxon>
        <taxon>Actinomycetota</taxon>
        <taxon>Actinomycetes</taxon>
        <taxon>Streptosporangiales</taxon>
        <taxon>Streptosporangiaceae</taxon>
        <taxon>Microtetraspora</taxon>
    </lineage>
</organism>
<dbReference type="InterPro" id="IPR016181">
    <property type="entry name" value="Acyl_CoA_acyltransferase"/>
</dbReference>
<evidence type="ECO:0000259" key="2">
    <source>
        <dbReference type="PROSITE" id="PS51186"/>
    </source>
</evidence>